<evidence type="ECO:0000313" key="3">
    <source>
        <dbReference type="Proteomes" id="UP000595140"/>
    </source>
</evidence>
<dbReference type="OrthoDB" id="10664318at2759"/>
<evidence type="ECO:0000256" key="1">
    <source>
        <dbReference type="SAM" id="MobiDB-lite"/>
    </source>
</evidence>
<dbReference type="AlphaFoldDB" id="A0A484KW58"/>
<reference evidence="2 3" key="1">
    <citation type="submission" date="2018-04" db="EMBL/GenBank/DDBJ databases">
        <authorList>
            <person name="Vogel A."/>
        </authorList>
    </citation>
    <scope>NUCLEOTIDE SEQUENCE [LARGE SCALE GENOMIC DNA]</scope>
</reference>
<sequence>MGLEMLLPWTVEAEFGISCSFPLDATVCLGSSFSFWSGVPLVFRGCLATAGTTLDRLPDPVWLIGIDLLVLEGGLLDEDKSLKNFFSSASLYLPSRSKTYPLLIRLPSRLSLPSAATSLSLRRRPSPSAGVRLPPHQLQQRRPPPRNCEIAIHDCNSSGAGSQLRLQLHRPPPLTIASQFTIDCRPLAHLFSCRCVQMWSADCRPFSTEKTNSTVDIAST</sequence>
<dbReference type="EMBL" id="OOIL02000802">
    <property type="protein sequence ID" value="VFQ69580.1"/>
    <property type="molecule type" value="Genomic_DNA"/>
</dbReference>
<gene>
    <name evidence="2" type="ORF">CCAM_LOCUS11356</name>
</gene>
<keyword evidence="3" id="KW-1185">Reference proteome</keyword>
<proteinExistence type="predicted"/>
<dbReference type="Proteomes" id="UP000595140">
    <property type="component" value="Unassembled WGS sequence"/>
</dbReference>
<feature type="compositionally biased region" description="Low complexity" evidence="1">
    <location>
        <begin position="118"/>
        <end position="141"/>
    </location>
</feature>
<name>A0A484KW58_9ASTE</name>
<protein>
    <submittedName>
        <fullName evidence="2">Uncharacterized protein</fullName>
    </submittedName>
</protein>
<accession>A0A484KW58</accession>
<evidence type="ECO:0000313" key="2">
    <source>
        <dbReference type="EMBL" id="VFQ69580.1"/>
    </source>
</evidence>
<organism evidence="2 3">
    <name type="scientific">Cuscuta campestris</name>
    <dbReference type="NCBI Taxonomy" id="132261"/>
    <lineage>
        <taxon>Eukaryota</taxon>
        <taxon>Viridiplantae</taxon>
        <taxon>Streptophyta</taxon>
        <taxon>Embryophyta</taxon>
        <taxon>Tracheophyta</taxon>
        <taxon>Spermatophyta</taxon>
        <taxon>Magnoliopsida</taxon>
        <taxon>eudicotyledons</taxon>
        <taxon>Gunneridae</taxon>
        <taxon>Pentapetalae</taxon>
        <taxon>asterids</taxon>
        <taxon>lamiids</taxon>
        <taxon>Solanales</taxon>
        <taxon>Convolvulaceae</taxon>
        <taxon>Cuscuteae</taxon>
        <taxon>Cuscuta</taxon>
        <taxon>Cuscuta subgen. Grammica</taxon>
        <taxon>Cuscuta sect. Cleistogrammica</taxon>
    </lineage>
</organism>
<feature type="region of interest" description="Disordered" evidence="1">
    <location>
        <begin position="118"/>
        <end position="144"/>
    </location>
</feature>